<dbReference type="InterPro" id="IPR029071">
    <property type="entry name" value="Ubiquitin-like_domsf"/>
</dbReference>
<proteinExistence type="predicted"/>
<reference evidence="2" key="1">
    <citation type="submission" date="2021-01" db="EMBL/GenBank/DDBJ databases">
        <authorList>
            <person name="Corre E."/>
            <person name="Pelletier E."/>
            <person name="Niang G."/>
            <person name="Scheremetjew M."/>
            <person name="Finn R."/>
            <person name="Kale V."/>
            <person name="Holt S."/>
            <person name="Cochrane G."/>
            <person name="Meng A."/>
            <person name="Brown T."/>
            <person name="Cohen L."/>
        </authorList>
    </citation>
    <scope>NUCLEOTIDE SEQUENCE</scope>
    <source>
        <strain evidence="2">CCMP1594</strain>
    </source>
</reference>
<dbReference type="EMBL" id="HBJA01114274">
    <property type="protein sequence ID" value="CAE0828105.1"/>
    <property type="molecule type" value="Transcribed_RNA"/>
</dbReference>
<dbReference type="AlphaFoldDB" id="A0A7S4G7Z8"/>
<evidence type="ECO:0000256" key="1">
    <source>
        <dbReference type="SAM" id="MobiDB-lite"/>
    </source>
</evidence>
<dbReference type="SUPFAM" id="SSF54236">
    <property type="entry name" value="Ubiquitin-like"/>
    <property type="match status" value="1"/>
</dbReference>
<evidence type="ECO:0000313" key="2">
    <source>
        <dbReference type="EMBL" id="CAE0828105.1"/>
    </source>
</evidence>
<protein>
    <submittedName>
        <fullName evidence="2">Uncharacterized protein</fullName>
    </submittedName>
</protein>
<sequence>MKTERGTSGETRRTWNEATKETPAKPHIEELPPLSKYTVFVRAREKFHQTAVNAEMLGAQLKAQTAEHFGVPVDLQILKYNMGTHAQRWGKRKELQSPGL</sequence>
<accession>A0A7S4G7Z8</accession>
<gene>
    <name evidence="2" type="ORF">EGYM00163_LOCUS39374</name>
</gene>
<feature type="region of interest" description="Disordered" evidence="1">
    <location>
        <begin position="1"/>
        <end position="25"/>
    </location>
</feature>
<name>A0A7S4G7Z8_9EUGL</name>
<organism evidence="2">
    <name type="scientific">Eutreptiella gymnastica</name>
    <dbReference type="NCBI Taxonomy" id="73025"/>
    <lineage>
        <taxon>Eukaryota</taxon>
        <taxon>Discoba</taxon>
        <taxon>Euglenozoa</taxon>
        <taxon>Euglenida</taxon>
        <taxon>Spirocuta</taxon>
        <taxon>Euglenophyceae</taxon>
        <taxon>Eutreptiales</taxon>
        <taxon>Eutreptiaceae</taxon>
        <taxon>Eutreptiella</taxon>
    </lineage>
</organism>